<evidence type="ECO:0000313" key="3">
    <source>
        <dbReference type="EMBL" id="KLO04116.1"/>
    </source>
</evidence>
<evidence type="ECO:0000259" key="2">
    <source>
        <dbReference type="Pfam" id="PF20151"/>
    </source>
</evidence>
<dbReference type="InParanoid" id="A0A0H2RGT3"/>
<keyword evidence="1" id="KW-0472">Membrane</keyword>
<keyword evidence="1" id="KW-1133">Transmembrane helix</keyword>
<name>A0A0H2RGT3_9AGAM</name>
<evidence type="ECO:0000313" key="4">
    <source>
        <dbReference type="Proteomes" id="UP000053477"/>
    </source>
</evidence>
<accession>A0A0H2RGT3</accession>
<feature type="transmembrane region" description="Helical" evidence="1">
    <location>
        <begin position="12"/>
        <end position="30"/>
    </location>
</feature>
<dbReference type="AlphaFoldDB" id="A0A0H2RGT3"/>
<dbReference type="Pfam" id="PF20151">
    <property type="entry name" value="DUF6533"/>
    <property type="match status" value="1"/>
</dbReference>
<gene>
    <name evidence="3" type="ORF">SCHPADRAFT_1003393</name>
</gene>
<feature type="transmembrane region" description="Helical" evidence="1">
    <location>
        <begin position="234"/>
        <end position="256"/>
    </location>
</feature>
<organism evidence="3 4">
    <name type="scientific">Schizopora paradoxa</name>
    <dbReference type="NCBI Taxonomy" id="27342"/>
    <lineage>
        <taxon>Eukaryota</taxon>
        <taxon>Fungi</taxon>
        <taxon>Dikarya</taxon>
        <taxon>Basidiomycota</taxon>
        <taxon>Agaricomycotina</taxon>
        <taxon>Agaricomycetes</taxon>
        <taxon>Hymenochaetales</taxon>
        <taxon>Schizoporaceae</taxon>
        <taxon>Schizopora</taxon>
    </lineage>
</organism>
<sequence>MDALVTAGRHVLIMRYTAVATSMLIFYEYMITFHNEIRYLWKRRSTFAGTLLGLGRYVPMLTSSHSIYLYTSAKDISSCYPGYVVFASLCYVEFLVPLFVLFFRAYAVWGGAKPAFTFLVGLYVCFVASTIYLVYTYVRGVSVPELRVSRGCLYQFANDDIWYALLVLVFCEFLALGLIVIKLLQHMAYLKNRPRALKQDLLTVVAHDGVGYFACSLGMSFARSPEDPLTFGSVITTINLIALKHLTVLLHLSLFYHGSSDSYRSQPDLRDFLIGTQGALQNILCNRLLFHVYSLHEARSI</sequence>
<feature type="transmembrane region" description="Helical" evidence="1">
    <location>
        <begin position="83"/>
        <end position="103"/>
    </location>
</feature>
<feature type="transmembrane region" description="Helical" evidence="1">
    <location>
        <begin position="201"/>
        <end position="222"/>
    </location>
</feature>
<keyword evidence="4" id="KW-1185">Reference proteome</keyword>
<keyword evidence="1" id="KW-0812">Transmembrane</keyword>
<dbReference type="Proteomes" id="UP000053477">
    <property type="component" value="Unassembled WGS sequence"/>
</dbReference>
<feature type="domain" description="DUF6533" evidence="2">
    <location>
        <begin position="16"/>
        <end position="61"/>
    </location>
</feature>
<dbReference type="InterPro" id="IPR045340">
    <property type="entry name" value="DUF6533"/>
</dbReference>
<dbReference type="EMBL" id="KQ086698">
    <property type="protein sequence ID" value="KLO04116.1"/>
    <property type="molecule type" value="Genomic_DNA"/>
</dbReference>
<reference evidence="3 4" key="1">
    <citation type="submission" date="2015-04" db="EMBL/GenBank/DDBJ databases">
        <title>Complete genome sequence of Schizopora paradoxa KUC8140, a cosmopolitan wood degrader in East Asia.</title>
        <authorList>
            <consortium name="DOE Joint Genome Institute"/>
            <person name="Min B."/>
            <person name="Park H."/>
            <person name="Jang Y."/>
            <person name="Kim J.-J."/>
            <person name="Kim K.H."/>
            <person name="Pangilinan J."/>
            <person name="Lipzen A."/>
            <person name="Riley R."/>
            <person name="Grigoriev I.V."/>
            <person name="Spatafora J.W."/>
            <person name="Choi I.-G."/>
        </authorList>
    </citation>
    <scope>NUCLEOTIDE SEQUENCE [LARGE SCALE GENOMIC DNA]</scope>
    <source>
        <strain evidence="3 4">KUC8140</strain>
    </source>
</reference>
<protein>
    <recommendedName>
        <fullName evidence="2">DUF6533 domain-containing protein</fullName>
    </recommendedName>
</protein>
<evidence type="ECO:0000256" key="1">
    <source>
        <dbReference type="SAM" id="Phobius"/>
    </source>
</evidence>
<dbReference type="OrthoDB" id="2622351at2759"/>
<feature type="transmembrane region" description="Helical" evidence="1">
    <location>
        <begin position="161"/>
        <end position="181"/>
    </location>
</feature>
<feature type="transmembrane region" description="Helical" evidence="1">
    <location>
        <begin position="115"/>
        <end position="138"/>
    </location>
</feature>
<proteinExistence type="predicted"/>